<reference evidence="1 2" key="1">
    <citation type="submission" date="2019-07" db="EMBL/GenBank/DDBJ databases">
        <title>The draft genome sequence of Aquimarina algiphila M91.</title>
        <authorList>
            <person name="Meng X."/>
        </authorList>
    </citation>
    <scope>NUCLEOTIDE SEQUENCE [LARGE SCALE GENOMIC DNA]</scope>
    <source>
        <strain evidence="1 2">M91</strain>
    </source>
</reference>
<accession>A0A554VAC3</accession>
<protein>
    <submittedName>
        <fullName evidence="1">Ankyrin repeat domain-containing protein</fullName>
    </submittedName>
</protein>
<name>A0A554VAC3_9FLAO</name>
<gene>
    <name evidence="1" type="ORF">FOF46_30225</name>
</gene>
<dbReference type="AlphaFoldDB" id="A0A554VAC3"/>
<evidence type="ECO:0000313" key="1">
    <source>
        <dbReference type="EMBL" id="TSE03016.1"/>
    </source>
</evidence>
<keyword evidence="2" id="KW-1185">Reference proteome</keyword>
<feature type="non-terminal residue" evidence="1">
    <location>
        <position position="47"/>
    </location>
</feature>
<proteinExistence type="predicted"/>
<sequence>MSREISRAMFLGDIEKFDFLIQNGYDIHSVTEKERWNLLHRALVSVT</sequence>
<organism evidence="1 2">
    <name type="scientific">Aquimarina algiphila</name>
    <dbReference type="NCBI Taxonomy" id="2047982"/>
    <lineage>
        <taxon>Bacteria</taxon>
        <taxon>Pseudomonadati</taxon>
        <taxon>Bacteroidota</taxon>
        <taxon>Flavobacteriia</taxon>
        <taxon>Flavobacteriales</taxon>
        <taxon>Flavobacteriaceae</taxon>
        <taxon>Aquimarina</taxon>
    </lineage>
</organism>
<dbReference type="Proteomes" id="UP000318833">
    <property type="component" value="Unassembled WGS sequence"/>
</dbReference>
<evidence type="ECO:0000313" key="2">
    <source>
        <dbReference type="Proteomes" id="UP000318833"/>
    </source>
</evidence>
<comment type="caution">
    <text evidence="1">The sequence shown here is derived from an EMBL/GenBank/DDBJ whole genome shotgun (WGS) entry which is preliminary data.</text>
</comment>
<dbReference type="EMBL" id="VLNR01000130">
    <property type="protein sequence ID" value="TSE03016.1"/>
    <property type="molecule type" value="Genomic_DNA"/>
</dbReference>